<evidence type="ECO:0000256" key="3">
    <source>
        <dbReference type="ARBA" id="ARBA00022737"/>
    </source>
</evidence>
<feature type="domain" description="Ig-like" evidence="10">
    <location>
        <begin position="542"/>
        <end position="634"/>
    </location>
</feature>
<keyword evidence="5" id="KW-0325">Glycoprotein</keyword>
<feature type="domain" description="Fibronectin type-III" evidence="11">
    <location>
        <begin position="3894"/>
        <end position="3989"/>
    </location>
</feature>
<feature type="domain" description="Fibronectin type-III" evidence="11">
    <location>
        <begin position="2903"/>
        <end position="2998"/>
    </location>
</feature>
<feature type="domain" description="Ig-like" evidence="10">
    <location>
        <begin position="5176"/>
        <end position="5261"/>
    </location>
</feature>
<feature type="compositionally biased region" description="Basic and acidic residues" evidence="9">
    <location>
        <begin position="1067"/>
        <end position="1092"/>
    </location>
</feature>
<evidence type="ECO:0000259" key="11">
    <source>
        <dbReference type="PROSITE" id="PS50853"/>
    </source>
</evidence>
<feature type="compositionally biased region" description="Acidic residues" evidence="9">
    <location>
        <begin position="844"/>
        <end position="862"/>
    </location>
</feature>
<feature type="domain" description="Ig-like" evidence="10">
    <location>
        <begin position="334"/>
        <end position="427"/>
    </location>
</feature>
<feature type="compositionally biased region" description="Low complexity" evidence="9">
    <location>
        <begin position="1737"/>
        <end position="1746"/>
    </location>
</feature>
<feature type="domain" description="Fibronectin type-III" evidence="11">
    <location>
        <begin position="2694"/>
        <end position="2792"/>
    </location>
</feature>
<dbReference type="FunFam" id="2.60.40.10:FF:000876">
    <property type="entry name" value="Uncharacterized protein, isoform H"/>
    <property type="match status" value="1"/>
</dbReference>
<feature type="domain" description="Fibronectin type-III" evidence="11">
    <location>
        <begin position="4484"/>
        <end position="4579"/>
    </location>
</feature>
<feature type="compositionally biased region" description="Basic and acidic residues" evidence="9">
    <location>
        <begin position="1940"/>
        <end position="1966"/>
    </location>
</feature>
<keyword evidence="2" id="KW-0964">Secreted</keyword>
<dbReference type="CDD" id="cd00063">
    <property type="entry name" value="FN3"/>
    <property type="match status" value="38"/>
</dbReference>
<dbReference type="FunFam" id="2.60.40.10:FF:001284">
    <property type="entry name" value="Myomesin 2"/>
    <property type="match status" value="1"/>
</dbReference>
<feature type="domain" description="Ig-like" evidence="10">
    <location>
        <begin position="6654"/>
        <end position="6743"/>
    </location>
</feature>
<feature type="domain" description="Fibronectin type-III" evidence="11">
    <location>
        <begin position="5864"/>
        <end position="5957"/>
    </location>
</feature>
<organism evidence="12 13">
    <name type="scientific">Leptidea sinapis</name>
    <dbReference type="NCBI Taxonomy" id="189913"/>
    <lineage>
        <taxon>Eukaryota</taxon>
        <taxon>Metazoa</taxon>
        <taxon>Ecdysozoa</taxon>
        <taxon>Arthropoda</taxon>
        <taxon>Hexapoda</taxon>
        <taxon>Insecta</taxon>
        <taxon>Pterygota</taxon>
        <taxon>Neoptera</taxon>
        <taxon>Endopterygota</taxon>
        <taxon>Lepidoptera</taxon>
        <taxon>Glossata</taxon>
        <taxon>Ditrysia</taxon>
        <taxon>Papilionoidea</taxon>
        <taxon>Pieridae</taxon>
        <taxon>Dismorphiinae</taxon>
        <taxon>Leptidea</taxon>
    </lineage>
</organism>
<feature type="domain" description="Fibronectin type-III" evidence="11">
    <location>
        <begin position="3201"/>
        <end position="3298"/>
    </location>
</feature>
<feature type="compositionally biased region" description="Basic and acidic residues" evidence="9">
    <location>
        <begin position="1101"/>
        <end position="1112"/>
    </location>
</feature>
<feature type="compositionally biased region" description="Basic and acidic residues" evidence="9">
    <location>
        <begin position="1894"/>
        <end position="1907"/>
    </location>
</feature>
<feature type="domain" description="Ig-like" evidence="10">
    <location>
        <begin position="3402"/>
        <end position="3491"/>
    </location>
</feature>
<dbReference type="Gene3D" id="2.60.40.10">
    <property type="entry name" value="Immunoglobulins"/>
    <property type="match status" value="68"/>
</dbReference>
<dbReference type="FunFam" id="2.60.40.10:FF:000567">
    <property type="entry name" value="Uncharacterized protein, isoform G"/>
    <property type="match status" value="5"/>
</dbReference>
<dbReference type="FunFam" id="2.60.40.10:FF:001164">
    <property type="entry name" value="Uncharacterized protein, isoform F"/>
    <property type="match status" value="1"/>
</dbReference>
<feature type="domain" description="Fibronectin type-III" evidence="11">
    <location>
        <begin position="4090"/>
        <end position="4183"/>
    </location>
</feature>
<feature type="domain" description="Fibronectin type-III" evidence="11">
    <location>
        <begin position="6257"/>
        <end position="6351"/>
    </location>
</feature>
<feature type="domain" description="Fibronectin type-III" evidence="11">
    <location>
        <begin position="6451"/>
        <end position="6549"/>
    </location>
</feature>
<feature type="domain" description="Ig-like" evidence="10">
    <location>
        <begin position="4288"/>
        <end position="4377"/>
    </location>
</feature>
<feature type="domain" description="Ig-like" evidence="10">
    <location>
        <begin position="3993"/>
        <end position="4082"/>
    </location>
</feature>
<feature type="region of interest" description="Disordered" evidence="9">
    <location>
        <begin position="836"/>
        <end position="1012"/>
    </location>
</feature>
<feature type="domain" description="Fibronectin type-III" evidence="11">
    <location>
        <begin position="6555"/>
        <end position="6650"/>
    </location>
</feature>
<dbReference type="FunFam" id="2.60.40.10:FF:000056">
    <property type="entry name" value="twitchin isoform X4"/>
    <property type="match status" value="24"/>
</dbReference>
<feature type="compositionally biased region" description="Basic and acidic residues" evidence="9">
    <location>
        <begin position="1241"/>
        <end position="1277"/>
    </location>
</feature>
<feature type="compositionally biased region" description="Basic and acidic residues" evidence="9">
    <location>
        <begin position="1121"/>
        <end position="1149"/>
    </location>
</feature>
<feature type="domain" description="Fibronectin type-III" evidence="11">
    <location>
        <begin position="6753"/>
        <end position="6846"/>
    </location>
</feature>
<feature type="compositionally biased region" description="Basic and acidic residues" evidence="9">
    <location>
        <begin position="1614"/>
        <end position="1635"/>
    </location>
</feature>
<feature type="domain" description="Fibronectin type-III" evidence="11">
    <location>
        <begin position="4189"/>
        <end position="4284"/>
    </location>
</feature>
<feature type="domain" description="Fibronectin type-III" evidence="11">
    <location>
        <begin position="3004"/>
        <end position="3099"/>
    </location>
</feature>
<dbReference type="GO" id="GO:0005576">
    <property type="term" value="C:extracellular region"/>
    <property type="evidence" value="ECO:0007669"/>
    <property type="project" value="UniProtKB-SubCell"/>
</dbReference>
<dbReference type="SMART" id="SM00060">
    <property type="entry name" value="FN3"/>
    <property type="match status" value="38"/>
</dbReference>
<feature type="compositionally biased region" description="Basic and acidic residues" evidence="9">
    <location>
        <begin position="1216"/>
        <end position="1228"/>
    </location>
</feature>
<feature type="compositionally biased region" description="Polar residues" evidence="9">
    <location>
        <begin position="1201"/>
        <end position="1210"/>
    </location>
</feature>
<feature type="compositionally biased region" description="Basic and acidic residues" evidence="9">
    <location>
        <begin position="863"/>
        <end position="883"/>
    </location>
</feature>
<evidence type="ECO:0000313" key="12">
    <source>
        <dbReference type="EMBL" id="VVC89472.1"/>
    </source>
</evidence>
<dbReference type="FunFam" id="2.60.40.10:FF:000032">
    <property type="entry name" value="palladin isoform X1"/>
    <property type="match status" value="1"/>
</dbReference>
<feature type="domain" description="Ig-like" evidence="10">
    <location>
        <begin position="639"/>
        <end position="733"/>
    </location>
</feature>
<dbReference type="InterPro" id="IPR036179">
    <property type="entry name" value="Ig-like_dom_sf"/>
</dbReference>
<dbReference type="PRINTS" id="PR00014">
    <property type="entry name" value="FNTYPEIII"/>
</dbReference>
<dbReference type="FunFam" id="2.60.40.10:FF:000440">
    <property type="entry name" value="Bent, isoform C"/>
    <property type="match status" value="1"/>
</dbReference>
<dbReference type="Pfam" id="PF07679">
    <property type="entry name" value="I-set"/>
    <property type="match status" value="29"/>
</dbReference>
<keyword evidence="4" id="KW-1015">Disulfide bond</keyword>
<feature type="region of interest" description="Disordered" evidence="9">
    <location>
        <begin position="7656"/>
        <end position="7676"/>
    </location>
</feature>
<dbReference type="FunFam" id="2.60.40.10:FF:000127">
    <property type="entry name" value="titin isoform X1"/>
    <property type="match status" value="2"/>
</dbReference>
<feature type="domain" description="Ig-like" evidence="10">
    <location>
        <begin position="226"/>
        <end position="319"/>
    </location>
</feature>
<feature type="domain" description="Fibronectin type-III" evidence="11">
    <location>
        <begin position="3304"/>
        <end position="3397"/>
    </location>
</feature>
<feature type="compositionally biased region" description="Basic and acidic residues" evidence="9">
    <location>
        <begin position="1344"/>
        <end position="1360"/>
    </location>
</feature>
<feature type="region of interest" description="Disordered" evidence="9">
    <location>
        <begin position="1025"/>
        <end position="1693"/>
    </location>
</feature>
<comment type="subcellular location">
    <subcellularLocation>
        <location evidence="1">Secreted</location>
    </subcellularLocation>
</comment>
<dbReference type="InterPro" id="IPR003598">
    <property type="entry name" value="Ig_sub2"/>
</dbReference>
<feature type="domain" description="Fibronectin type-III" evidence="11">
    <location>
        <begin position="6952"/>
        <end position="7047"/>
    </location>
</feature>
<feature type="domain" description="Fibronectin type-III" evidence="11">
    <location>
        <begin position="4976"/>
        <end position="5071"/>
    </location>
</feature>
<feature type="domain" description="Fibronectin type-III" evidence="11">
    <location>
        <begin position="3499"/>
        <end position="3592"/>
    </location>
</feature>
<feature type="domain" description="Fibronectin type-III" evidence="11">
    <location>
        <begin position="6852"/>
        <end position="6945"/>
    </location>
</feature>
<feature type="compositionally biased region" description="Basic and acidic residues" evidence="9">
    <location>
        <begin position="1395"/>
        <end position="1408"/>
    </location>
</feature>
<dbReference type="SUPFAM" id="SSF49265">
    <property type="entry name" value="Fibronectin type III"/>
    <property type="match status" value="20"/>
</dbReference>
<feature type="domain" description="Fibronectin type-III" evidence="11">
    <location>
        <begin position="5668"/>
        <end position="5763"/>
    </location>
</feature>
<feature type="domain" description="Ig-like" evidence="10">
    <location>
        <begin position="3103"/>
        <end position="3193"/>
    </location>
</feature>
<dbReference type="SMART" id="SM00409">
    <property type="entry name" value="IG"/>
    <property type="match status" value="30"/>
</dbReference>
<feature type="domain" description="Ig-like" evidence="10">
    <location>
        <begin position="4583"/>
        <end position="4670"/>
    </location>
</feature>
<dbReference type="FunFam" id="2.60.40.10:FF:000831">
    <property type="entry name" value="Uncharacterized protein, isoform F"/>
    <property type="match status" value="1"/>
</dbReference>
<dbReference type="PANTHER" id="PTHR14340">
    <property type="entry name" value="MICROFIBRIL-ASSOCIATED GLYCOPROTEIN 3"/>
    <property type="match status" value="1"/>
</dbReference>
<feature type="region of interest" description="Disordered" evidence="9">
    <location>
        <begin position="5949"/>
        <end position="5971"/>
    </location>
</feature>
<dbReference type="GO" id="GO:0030154">
    <property type="term" value="P:cell differentiation"/>
    <property type="evidence" value="ECO:0007669"/>
    <property type="project" value="UniProtKB-ARBA"/>
</dbReference>
<evidence type="ECO:0000256" key="4">
    <source>
        <dbReference type="ARBA" id="ARBA00023157"/>
    </source>
</evidence>
<protein>
    <recommendedName>
        <fullName evidence="8">Hemolin</fullName>
    </recommendedName>
</protein>
<feature type="region of interest" description="Disordered" evidence="9">
    <location>
        <begin position="1822"/>
        <end position="1987"/>
    </location>
</feature>
<feature type="region of interest" description="Disordered" evidence="9">
    <location>
        <begin position="5365"/>
        <end position="5384"/>
    </location>
</feature>
<evidence type="ECO:0000259" key="10">
    <source>
        <dbReference type="PROSITE" id="PS50835"/>
    </source>
</evidence>
<dbReference type="Pfam" id="PF00041">
    <property type="entry name" value="fn3"/>
    <property type="match status" value="35"/>
</dbReference>
<evidence type="ECO:0000256" key="1">
    <source>
        <dbReference type="ARBA" id="ARBA00004613"/>
    </source>
</evidence>
<feature type="domain" description="Fibronectin type-III" evidence="11">
    <location>
        <begin position="2594"/>
        <end position="2691"/>
    </location>
</feature>
<dbReference type="GO" id="GO:0031672">
    <property type="term" value="C:A band"/>
    <property type="evidence" value="ECO:0007669"/>
    <property type="project" value="UniProtKB-ARBA"/>
</dbReference>
<feature type="domain" description="Fibronectin type-III" evidence="11">
    <location>
        <begin position="5372"/>
        <end position="5466"/>
    </location>
</feature>
<feature type="compositionally biased region" description="Polar residues" evidence="9">
    <location>
        <begin position="1640"/>
        <end position="1654"/>
    </location>
</feature>
<feature type="domain" description="Fibronectin type-III" evidence="11">
    <location>
        <begin position="4385"/>
        <end position="4477"/>
    </location>
</feature>
<dbReference type="CDD" id="cd05748">
    <property type="entry name" value="Ig_Titin_like"/>
    <property type="match status" value="2"/>
</dbReference>
<feature type="compositionally biased region" description="Basic and acidic residues" evidence="9">
    <location>
        <begin position="1836"/>
        <end position="1885"/>
    </location>
</feature>
<dbReference type="FunFam" id="2.60.40.10:FF:001845">
    <property type="entry name" value="Bent, isoform H"/>
    <property type="match status" value="1"/>
</dbReference>
<feature type="domain" description="Fibronectin type-III" evidence="11">
    <location>
        <begin position="7149"/>
        <end position="7243"/>
    </location>
</feature>
<feature type="compositionally biased region" description="Basic and acidic residues" evidence="9">
    <location>
        <begin position="1415"/>
        <end position="1507"/>
    </location>
</feature>
<feature type="compositionally biased region" description="Basic and acidic residues" evidence="9">
    <location>
        <begin position="1286"/>
        <end position="1297"/>
    </location>
</feature>
<feature type="domain" description="Fibronectin type-III" evidence="11">
    <location>
        <begin position="6157"/>
        <end position="6250"/>
    </location>
</feature>
<evidence type="ECO:0000256" key="8">
    <source>
        <dbReference type="ARBA" id="ARBA00068688"/>
    </source>
</evidence>
<dbReference type="SUPFAM" id="SSF48726">
    <property type="entry name" value="Immunoglobulin"/>
    <property type="match status" value="31"/>
</dbReference>
<dbReference type="FunFam" id="2.60.40.10:FF:000935">
    <property type="entry name" value="Uncharacterized protein, isoform I"/>
    <property type="match status" value="1"/>
</dbReference>
<feature type="compositionally biased region" description="Basic and acidic residues" evidence="9">
    <location>
        <begin position="1025"/>
        <end position="1047"/>
    </location>
</feature>
<dbReference type="InterPro" id="IPR007110">
    <property type="entry name" value="Ig-like_dom"/>
</dbReference>
<evidence type="ECO:0000256" key="6">
    <source>
        <dbReference type="ARBA" id="ARBA00023319"/>
    </source>
</evidence>
<evidence type="ECO:0000256" key="7">
    <source>
        <dbReference type="ARBA" id="ARBA00061228"/>
    </source>
</evidence>
<keyword evidence="13" id="KW-1185">Reference proteome</keyword>
<feature type="domain" description="Fibronectin type-III" evidence="11">
    <location>
        <begin position="5963"/>
        <end position="6056"/>
    </location>
</feature>
<evidence type="ECO:0000313" key="13">
    <source>
        <dbReference type="Proteomes" id="UP000324832"/>
    </source>
</evidence>
<feature type="domain" description="Fibronectin type-III" evidence="11">
    <location>
        <begin position="5077"/>
        <end position="5172"/>
    </location>
</feature>
<feature type="domain" description="Fibronectin type-III" evidence="11">
    <location>
        <begin position="7808"/>
        <end position="7898"/>
    </location>
</feature>
<feature type="domain" description="Ig-like" evidence="10">
    <location>
        <begin position="2796"/>
        <end position="2895"/>
    </location>
</feature>
<feature type="domain" description="Fibronectin type-III" evidence="11">
    <location>
        <begin position="5273"/>
        <end position="5366"/>
    </location>
</feature>
<dbReference type="InterPro" id="IPR013783">
    <property type="entry name" value="Ig-like_fold"/>
</dbReference>
<evidence type="ECO:0000256" key="5">
    <source>
        <dbReference type="ARBA" id="ARBA00023180"/>
    </source>
</evidence>
<sequence length="7999" mass="892175">MGVADDFAPSFTQKPQLRQEDDGNKLIFECQLLGSPKPEICWYRSDELLKEDNRTQFKIQSLANSKYLVVLELDDVVEADAGLYKVKAKNKMGEVAASINLNFSPADEEKQKQIDGKAPTFAKKPAIRQEDDGKRLIFECRIEAEPLPQVSWSHNGVEVKPSPRHKLTVNKDGKSYYASLEINNVTVEDAGKYRVTSKNELGESNATISLNFDSDEAPVPENYIKPTFTERPVIRQSDDGTKIIFECRCVGKPKPTVTWYQGKKMIKESSRYKISLDEDQTLYYIARLEIIGVENSDKGEYRAVAKNKHGEGVAKINLNFQSGDTPKIPDGKAPRFPKKPTIRQEGDILIMECILEGHPVPDITWFHGDKEIRDGVKMKMSRKATGKDSYNLTLEILSPTKEDGGNYRCNAFNLFGESNANIALNFQGGDDENGFAPSFIEKPRIIPNEDGTLITMRCVCKAKPAAVVTWYRGTTVIKASSKIQVKSTIISEDVYELVLLLSNPTAVDGGAYRCHVQNEFGESNANLNLNIEAEPEPEGEGPTFIEKPTIQSKDNGKLVIMGCKVKANPKPTIVWYHEGKQIRDSSKIKTRVEVKEDIYTIVLELLDPGIEDSGLYKCNIKNDLGELNANLTLNIEIIPVIKEKPKIIKIVKKKTVIVECKVLSKFAPSCTWYKEASAVKEDSRHTVLIEPAREGEFTVKLEISNVSQQDKGSYKLVAKNEKGEATSQQVEIIDIPEEKGEKPQIIKHFRSLAKKENDEAEFVAVLKTSDQSCRCTWYKNSTIIRDSSDVSTSFDGTNARLVIRKVTSRYVANYKVVIRNEFGEDESSADLTLVEEKKKKKEKEEEEEEITVMEESEEEMSIVEEKSIIEENHIDERQEETKKTSTKKVTKKQEVKGEIQNEEITMESQNAESKMESKSQSKTSEVEEQETKKILQKKTAKSEEEKKALLEKIESKQKKEADSEKQIDGLPKLKPVKPKEEPKQEEKETTKKTEEKKKVVRKKVVSKKKEDDDFEFVDDYERPVLEKYERITPTPLEKRAKVDDTPKTKRASLTGSIKSEPEDSETELSKTAEVPDKKSKTVRKDEVVEQPRRTSIKKGILKPEEPVDEISKVKLSKTSVKPKEENVDEPKVAESKKPIRKPEQEKEFVDDYESPELEKYDKISPSAIDKSKKQNGIKEDSPLNDNFKKPELEKFEKVKQTTKSKQVSSDTQDETDIMKGKIKPKPDDEASELPSLRKRPVTKEKEEDKKIEEKPKTKAIKKDDSKIKKRTSLKDKEVDEEEYIDDYERPVLEKYEKITPTPTSKQPKEKEETPKEVNISSIRRRSSVKDRVEMEVDDIQQEPSAKEHKIYKPADLKLNEQKPQANLVKDLKDTSKESIQASTPEKILTPNEQEPTIRHDGSQNKRDSLPINKRRPSDTKDEKQLKNNRDISELEKTTPSSKDRRPSSDTKNETQEKPKLKDNEEKSLRKKSTIKDKDVDKGEDIKELKNYIDKPQPKKRSSLKDTKDVEEEFVDDYERPVLEKYEKITPTPLEKRKKDDKTPEDVSSATVQRRRSVKDKDKPEPMDVDEEESFTQQKKTIKPGDAPEDVSLTHKTPAEKELTAGEAGANLKVKKPEIIEDKTIKRPKDKTKQVEDTEESVNVSKPRTKTSTTAPEEASLTQKTPTKKKPTEGSEAAALKVKRPGVVKKKDDDAEYELDFVDDYERPVLEKYEKITPTPTVREKKEKEVSQTESRRTSTSSVQSEVQEMKTESRRSSIIENKAVKLTKETAESRKSSISSISEHEQVSTLRKGSLKTAVKQEAVNELEKVKLKKLATKEEKIEEQAKKAKITSVKKKAEDLPEIPDYERPDLEKFEKMEFTKTTKEKAEKDQVEKPKVPEIKAPEDEPAAPKIEVSREKSPKPETPRKPSLSPVPPVRRGSLIPPPEEMGRRPSLIISDEDNRKLRPGEVIEEKKRRKSGDARRPSIQDLEDLINKPSVPLKPLGNDGPPSIVDVQENYTAVEDQTGYITIQVEGNPAPTFKFYKGVTEIIEGGRFKFITDGETGLITLCMRKVKPNDEGQYRVVISNIHGEDSAETILYVSDSSGMDFRAMLKKRKYKKWGEPKEDPNWGDLKEVEKPLPALKKVEKKQETFLKPLVDQNAKEGKDKKVVFEAIFSKPNSKPKWLFRKDELFPGSKYKMTNEQDSYKLIIMNPKVEDTGKITIEIGGVTCSAFLQVDEPDPTYTFTKHLKKTLTGFTRHEVLLECAVSNSLAIVSWWKGEEKLEDNDDISISKDLSGGCKLIIKKAKMEDAGKYSCRIEKQTEKTECDLKIVEYEYKFTKVLKSQQAIEKDTITLICELDDAAGDVKWFKNDQPFKGDKRVTIVKEGRKRKIVIKDAKVTDAGNFKCVSNADETACELIVNYSNRFNKKLKDTEAIERDRVVLEVELQDQTAEAVWSFNGQPIVPDDRIEIKNLGGGKHQLIFNKLEMEDDGEILCESGKLSSSCKLSVKKGESKPTIECPDEFHGTAGNPFVIEVPYKISGTRVSQIEAKLIKDGKILPNKEVEAVVEQEKVLFKLKKPVREGSGKYQIKLSNSQGEDVKDVNIIMQSAPSPPQNVEVAEVFQTSCVVTWKVPQDEGGSPIIKYIIERQDLSLKAAWDNVAEVAQGEPTKYKVEDLIPKKTYKFRIRAVNKIGSSEPGMFSKPVLAKDPWDEPSKPKSVSVVDWDKDHADIKWEKPDNDGGAPITGYYIEYKEKFGKDWVKGVEVSGDILSATQDLLKEGCTYEFRVRAVNKAGPSEPSESTKPIVAKCRFVKPYIIGEGLQGMIIKKGQVITFDIKYGGEPEPEVKWLKGEERRGKAYTEKEVHDDGERITIDKYERNTVLTVRKTTRPDSGKYHLVLTNSSGTCESIADVVVLDKPNRPNGPLEVVEIRAEKATVKWQKPDDWQGSDITGYTLEKLDMDTGNWIPCGETGAEPTEFTVKGLTPNHKYKFRVRAVNKEGESEPLETDGCIVAKNPYDPPKAPGKPVINDYDNMSVTLQWEPPTDNGGRPVLGYVIEMKDKFTADWIEVLKTNDIKTEAKVEGLKEKMIYQFRVKAYNKAGVGDASEPTDNHLCKHRNLRPRIERSTFKSVIIKAGRTHKWSVDMFGEPPPEKTWSWRENIKLVNTERIKIENQEYHTDFTIVNAVRRDTGQYTLRVENCNGFDQETVELTVLSKPSAPKGPLEVLDVHAEGCKVRWEKPEDDGGSPVKEYEVEKMDLATGKWVRVGRVAGDKKPLEMEVTGLEPGHQYKFRVSAVNDEGDSEPLEAEKAILAKNPYDVADKPGNVEVADHDNQSAEIKWDPPSSDGGAPIQKYIIQKRPKGGNWEDAAEVPGNATSGKVEGLPEGGEFEFRVIAVNKAGPSEASEPTKMTTIRHKSLKPRIDRTNLKALTVRAGKPIFFDVNVKGEPAPKVQWFQKWKKEEKEVTENVINVDYNTKLDIKESVRAMSGVYRILATNQHGKDEAEVEITVLSSPSKPGGPLKVTDVTKNGCKLAWKKPEDDGGKPVTGYVVEKLNKATGRWVPVGKTDDTEMEIKGLQEGEEYEFRVRAINDEGESEPLKTDHSIVAKNPYDIPGKPSVPTIEDWDVDRVDLKWEAPKNNGGAPITGYVIEKKDKFGTWQEALVTTTPECKARVPDLKEGNTYQFRVRAVNKAGPGEPGEPTQPHLAKARFLKPLINRDKMVAVRVRAGTTIRLDVDIKGEPPPTKNWTFANKVIETGPGFKLENEDYNTRLQIFESSWKNSGIYTLKAENDSGKDEATVEITVLDKPGKPEGPLEVSDVHAEHVKLAWNKPKHTGGLPLSAYIVEKMDTLTGKWSPAGTIDPDVTQATVTGLEPGRTYQFRVKALNEEGESEPLETDHGILAKNPYDVPAPPGLPDIVDWDEKSVKLKWEPPIRDNGAPITGYIIEFMDRDRGEFVKAAEVHGNVCQGTVPKLEEGNQYQFRVRAINKAGQSEPSENTNWHTAKPRFLKPRIDRTNLNPITVKAGLPVSLDVKVFGEPPATVTWHFKDQELSNRENLEIINVDYNTKFLMMKTKRANSGKYVIKAKNEVGEDEAEVEITVLGKPSKPQGPLEVSDVTKNGCSLSWKKPEDDGGSPIEYYEIEKLDPLTGQWIPCGTAKDCKANVAGLQEGKPYKFRVKAVNKEGESEELETEKTIVAKNPFDEPGKPGRPEPRNWDKDFVELEWSAPKDDGGAPITGYIVQKREKGGRTWQDCLKTSGERPCGRVTDVEAGHEYQFRVLAVNKAGPGEPSDPSKSVIAKPRFLAPKIDRKNLQKRKIKVGQTLKFEADVQGEPEPTITWALNDKTLKSDERLKIENQDYHTTFTLLKVTRADGGKYVVTAKNDSGVDSVEIEVSVVSKPAKPKGPLKVSDVKADGCKLKWEAPEDDGGEPIESYVVERMDTETGRWVPVCTTKTPEADVTGLNEGKDYMFRVKAVNPEGESEPLVTETATTAKNPYGEPDAPGKPEFKDWSANHVDLKWEKPTNDGGAPITAYIVEKKDRDTGKWVKAVEVPGNKTEARVPDLIEGKTYQYRVKAVNKAGPGKASQPTENLLAKDRFAPPRIDRSNMRDLTLKAGQNIRLDVKVSGEPPPTKTWFHNKERLSTREDLSVDVEDYRTKLSVVIASRKHSGTYVLKAENSSGRDEATIQIIVLDVPAKPEGPLKISDVHKEGCNLKWNAPLDDGGAPIDHYLVEKLDTETGRWLPALKTKDPKAEIENLVPGHEYKFRVSAVNNEGVSEPLDGEHSIIAKNPFDEPGKPGTPEVVDWDKDHVELKWQKPIKDGGAPITGYVIEKREVGSPKWVKACEVGPNDNDKATVGNLDEGTEYEFRVRAVNEAGPGEPSDASKSVTCKPRRLAPKIDRRNLRAIKVREGEPISLDVKVSGEPAPEVTWSLNSKIVISGNGLKLVNVPYLSKYQHSSPRRKDSGTYKIQAVNKYGQDTAELDITVVGKPEKPEGPLEVSDIHKEGCTLKWKRPKDDGGEPIEAYVVEKFDTETGTWLPVGKTIGNVPEMEVDGLIPGHEYKFRVKAVNKEGESEPLETFGAIVAKDPFTVPEAPSAPVPEDWSGSHVELKWSAPISDGGSAIIGYIVEMKDKYSPLWEKAIDTHSPTPAATINGLIEGNEYQFRVIAVNKAGQSKPSDASKTFTAKPRFLAPKIDRRHLRDVTLSAGTTLKLEAVITGEPAPAVEWRYQNMPLRPSKAVTIDSPDYFTKLVVRPVRRDDSGEYTVTAVNSTGKDTVTIKVLVTDKPLKPEGPLQISDVHKEGATLKWKRPKDDGGAPIEYYQIDKLDTETGVWVPCARSEEPRCDVTGLTPGKEYKFRVAAVNTEGESEPLVSETSIVAKNPFDEPGAPGTPTVTDWDKDHVDLKWTPPKEDGGAPIEGYVVEKKDKFGNWEKALEVPADKTNCTVPDLVEGQTYEFRVRAVNKAGPGTPSDSTHPIVAKPRNLAPKIDRTNLIDVKIKVGQKFAFDVKVSGEPMPETKWFLSKREVKTSGDTKVQHGDYNTKITCKSARRGDSGRYTITAENCNGKDVAEVEVVVLDVPSPPGGPLKVSGVHANGATLSWNPPADDGGQPIDKYVVERMDEATGRWVNAGETDGPVTTLAVDGLQPGHKYKFRVRAVNRQGKSEPLTTPHATEAKNPFDVASKPGTPRIKDFDKDFVELDWTRPDSDGGAPITGYVIEKKDRFSPDWEECAQIEGDVTSGKVPDLIEGNTYEFRVRAVNKAGKGEPSDGTAPHLARPKNLPPKIDRNFMFDIKIKVGQNFELDVPVAGEPTPTKEWIHADNVVLNTDRIKIVNDDHSTKIRVVDAKRIDTGVYTLKAKNINGTDTATAKILVMDVPTAPEGPLRVDDITKSGCTLRWRPPKDDGGCEITHYVVEKMDQENLRWVPAGEVQGTNIRIDHLIEGHDYNFRVRAVNRLGESQPLVGQEPITAKDPYGTPDKPGTPVVKDWDKDHMDIEWVPPKKDGGSPITGYVIEAKKKYGPWEVAATVPGNTTTATIPGLQEGEEYEFRVIAVNKAGNGEPSDASTPQVAKARFCAPTFDKMLLADKTVKAGQRIQYEIPIEAAPKPSVEWQINGKTVQPSDRIDVQILHNRVILDIPFSVRADGGIYKLTLKNDLGVCSASAQVTVLDKPSRPEKPLVVSDVTKDSCSLSWKVPLDDGGSPILHYVIEKMDLTRGTWSDAGMSTYLYHSVTRLIHKKEYLFRVSAVNAIGQSEPLELDRAIVAKNEFDEPTAPGKPQATDWSKNHVDLEWTPPKSDGGSPITGYIIQKKEKGSPYWVNAAHVPSNKNKATIPDLVEGQDYEFRVIAVNQAGQSEPSEPSDIITAKDRFVAPKILTPLKEISIKAGLIFHLDVDFIGEPTPEVKWTCNGKPVVTNERTTVTSVGHHTIIHTVNCKRTDAGKYNLSLKNDSGSDEGSFDLIVLDVPGPPEAPITYEEITAQSVMLSWKAPKDTGGSELTAYVIEKRDLTHGGGWVPAVTYVNPRNTHATVPRLSEGTKYEFRVFAENLQGRSEPLVTDKSVVAKNQYTVPGKPGKPELVSADKDHIKIKWPSPISNGGSNIIGYDVERRDKATGRWIKVNREPVRFNEYKDDRVQEGHQYEYRVSAINAAGAGQPSDESNVFIAKPMKEKPKLSLDHLIGRKIKVRAGEPININIPIAGAPTPTVSWTKGSIPLVPSLRLSSETTADITKLSIEKSTRDDAGKYTITASNEHGKDSADIVVIVVDKPGPPKGPLSCMPITHDTMSLTWQPPTDDGGSEITGYIVEVAEFGVNDWRTVAGFCPKCSFNVKNLTEGKKYVFRVRAENLYGISEPLESKPIIAKSPYDPPDAPDTPRITGYSANSCSLEWEPPANTGGKPISGYYVEKRERGGEWIKVNNYPTPNTCYTVQDLREGNRYEFRVIAVNEAGPGKPSKPTESITAETQRLKPSPPEAPKPDRVTKDSVTLSWRPPKNDGGSKIKGYIVQQKAKGDKDWKDVNDTPIPSLVHTVPNLKEGGEYQFRVIAVNDVGKSEPSKPTSDITIAEQPNKPCMDLSGVRDITVRAGEDFSIHVPYTGYPQPTASWFADDNLLDVEGDSRIFQKLTPDSASLVVKDAKRSDGGQYRLQLRNPSGYDTATINVRVLDRPGKPENLRADEFEGEALTLYWNPPKDNGGGEITNYVVEKREARTPTWTKVSGYVTTPFLRVKNLSVGRSYEFRVMAENQYGQSEPAQTLEPIRARHPFDPPGAPGAPRSVETTESSITITWSKPRHDGGSPITGYILEKRLITDDKWIKACHAHIPDTTYKVTGLIENHEYEFRVSAVNAAGQGPWSASSDAIRACAPPNAPRITSDLSLRDITVIAGEEIKITVPFTGNPIPKVSWMVNNEEVFPDHRIRFVTSERDTVFINTSAKRSDTGSYSVKLVNSEGSDSGTCRVLVVDKPSPPLGPLDVSDITPDTCTFCHYNVMGLEPNRKYMFRVRAENQYGVSEPLTMDDYITAKWDGSSATVVWDRPRSDGGARIQGYKVEFRDLKDSVWSSADYLVKDCNYQAYNLEPGHEYEFRVRAKNAAGLSKYSGSSQAFRVRARAGPPSAPRSPRVLRSRITGYVIERREASSSVWVKCNDYNVLDTSFTALNLTERADFEFRIIAVNSAGKSEPSTCTTPVRTGDEAGGAKPEWLKRLPANMATPLGRPCVMECVASGSPTPTGRWLKNGREVVLGTRFISESREGTLRLHITEVTEADEGDYTCEAHNSHGHIKILYTGDQPADVTLSRDGRQIAESQHLKFTNNSGETSDSFSISVTGLPGPPQGPLETTDITKHTCTLSWRPPAYDGGLPVTHYVVERIDVSGTTWITIASSVRDTKFTVHGLTEGQEYNFRAKAPFDPPSAPGVPKILEVGGHFVHLEWDKPESDGGARIQVGSQSWQRVNPGLCVATQLNCANLIEGRQYEFRVTAQNEAGLSPPSTNSQQVRPQDPTEIVKPLRNANCIQYHNAKFQCS</sequence>
<dbReference type="FunFam" id="2.60.40.10:FF:000003">
    <property type="entry name" value="Titin isoform E"/>
    <property type="match status" value="1"/>
</dbReference>
<gene>
    <name evidence="12" type="ORF">LSINAPIS_LOCUS2586</name>
</gene>
<feature type="compositionally biased region" description="Basic and acidic residues" evidence="9">
    <location>
        <begin position="940"/>
        <end position="967"/>
    </location>
</feature>
<feature type="domain" description="Fibronectin type-III" evidence="11">
    <location>
        <begin position="3598"/>
        <end position="3691"/>
    </location>
</feature>
<proteinExistence type="inferred from homology"/>
<feature type="domain" description="Ig-like" evidence="10">
    <location>
        <begin position="2317"/>
        <end position="2404"/>
    </location>
</feature>
<dbReference type="InterPro" id="IPR013098">
    <property type="entry name" value="Ig_I-set"/>
</dbReference>
<feature type="region of interest" description="Disordered" evidence="9">
    <location>
        <begin position="7790"/>
        <end position="7815"/>
    </location>
</feature>
<feature type="domain" description="Fibronectin type-III" evidence="11">
    <location>
        <begin position="7249"/>
        <end position="7345"/>
    </location>
</feature>
<feature type="compositionally biased region" description="Basic and acidic residues" evidence="9">
    <location>
        <begin position="1747"/>
        <end position="1775"/>
    </location>
</feature>
<dbReference type="EMBL" id="FZQP02000559">
    <property type="protein sequence ID" value="VVC89472.1"/>
    <property type="molecule type" value="Genomic_DNA"/>
</dbReference>
<keyword evidence="6" id="KW-0393">Immunoglobulin domain</keyword>
<dbReference type="FunFam" id="2.60.40.10:FF:000097">
    <property type="entry name" value="Bent, isoform F"/>
    <property type="match status" value="7"/>
</dbReference>
<dbReference type="FunFam" id="2.60.40.10:FF:000051">
    <property type="entry name" value="Uncharacterized protein, isoform J"/>
    <property type="match status" value="7"/>
</dbReference>
<accession>A0A5E4PVL6</accession>
<feature type="domain" description="Fibronectin type-III" evidence="11">
    <location>
        <begin position="7490"/>
        <end position="7587"/>
    </location>
</feature>
<dbReference type="InterPro" id="IPR003599">
    <property type="entry name" value="Ig_sub"/>
</dbReference>
<feature type="domain" description="Ig-like" evidence="10">
    <location>
        <begin position="7348"/>
        <end position="7438"/>
    </location>
</feature>
<feature type="region of interest" description="Disordered" evidence="9">
    <location>
        <begin position="6928"/>
        <end position="6981"/>
    </location>
</feature>
<feature type="domain" description="Fibronectin type-III" evidence="11">
    <location>
        <begin position="3793"/>
        <end position="3888"/>
    </location>
</feature>
<feature type="domain" description="Fibronectin type-III" evidence="11">
    <location>
        <begin position="5566"/>
        <end position="5662"/>
    </location>
</feature>
<evidence type="ECO:0000256" key="9">
    <source>
        <dbReference type="SAM" id="MobiDB-lite"/>
    </source>
</evidence>
<dbReference type="PROSITE" id="PS50835">
    <property type="entry name" value="IG_LIKE"/>
    <property type="match status" value="22"/>
</dbReference>
<dbReference type="SMART" id="SM00408">
    <property type="entry name" value="IGc2"/>
    <property type="match status" value="23"/>
</dbReference>
<feature type="compositionally biased region" description="Polar residues" evidence="9">
    <location>
        <begin position="7790"/>
        <end position="7802"/>
    </location>
</feature>
<comment type="similarity">
    <text evidence="7">Belongs to the hemolin family.</text>
</comment>
<feature type="domain" description="Ig-like" evidence="10">
    <location>
        <begin position="9"/>
        <end position="102"/>
    </location>
</feature>
<dbReference type="FunFam" id="2.60.40.10:FF:000031">
    <property type="entry name" value="Myosin-binding protein C, slow type"/>
    <property type="match status" value="3"/>
</dbReference>
<feature type="domain" description="Fibronectin type-III" evidence="11">
    <location>
        <begin position="4680"/>
        <end position="4773"/>
    </location>
</feature>
<dbReference type="Proteomes" id="UP000324832">
    <property type="component" value="Unassembled WGS sequence"/>
</dbReference>
<dbReference type="InterPro" id="IPR036116">
    <property type="entry name" value="FN3_sf"/>
</dbReference>
<dbReference type="CDD" id="cd00096">
    <property type="entry name" value="Ig"/>
    <property type="match status" value="3"/>
</dbReference>
<feature type="domain" description="Ig-like" evidence="10">
    <location>
        <begin position="437"/>
        <end position="532"/>
    </location>
</feature>
<feature type="domain" description="Ig-like" evidence="10">
    <location>
        <begin position="119"/>
        <end position="209"/>
    </location>
</feature>
<feature type="domain" description="Ig-like" evidence="10">
    <location>
        <begin position="2222"/>
        <end position="2307"/>
    </location>
</feature>
<feature type="domain" description="Ig-like" evidence="10">
    <location>
        <begin position="7676"/>
        <end position="7773"/>
    </location>
</feature>
<feature type="domain" description="Fibronectin type-III" evidence="11">
    <location>
        <begin position="4779"/>
        <end position="4875"/>
    </location>
</feature>
<dbReference type="PANTHER" id="PTHR14340:SF9">
    <property type="entry name" value="FIBRONECTIN TYPE-III DOMAIN-CONTAINING PROTEIN"/>
    <property type="match status" value="1"/>
</dbReference>
<feature type="compositionally biased region" description="Basic and acidic residues" evidence="9">
    <location>
        <begin position="1169"/>
        <end position="1199"/>
    </location>
</feature>
<keyword evidence="3" id="KW-0677">Repeat</keyword>
<dbReference type="FunFam" id="2.60.40.10:FF:002083">
    <property type="entry name" value="Protein CBR-UNC-22"/>
    <property type="match status" value="2"/>
</dbReference>
<feature type="domain" description="Ig-like" evidence="10">
    <location>
        <begin position="4879"/>
        <end position="4968"/>
    </location>
</feature>
<evidence type="ECO:0000256" key="2">
    <source>
        <dbReference type="ARBA" id="ARBA00022525"/>
    </source>
</evidence>
<feature type="compositionally biased region" description="Basic and acidic residues" evidence="9">
    <location>
        <begin position="1721"/>
        <end position="1736"/>
    </location>
</feature>
<feature type="region of interest" description="Disordered" evidence="9">
    <location>
        <begin position="1714"/>
        <end position="1794"/>
    </location>
</feature>
<feature type="domain" description="Ig-like" evidence="10">
    <location>
        <begin position="3696"/>
        <end position="3785"/>
    </location>
</feature>
<reference evidence="12 13" key="1">
    <citation type="submission" date="2017-07" db="EMBL/GenBank/DDBJ databases">
        <authorList>
            <person name="Talla V."/>
            <person name="Backstrom N."/>
        </authorList>
    </citation>
    <scope>NUCLEOTIDE SEQUENCE [LARGE SCALE GENOMIC DNA]</scope>
</reference>
<feature type="compositionally biased region" description="Basic and acidic residues" evidence="9">
    <location>
        <begin position="1306"/>
        <end position="1315"/>
    </location>
</feature>
<feature type="domain" description="Ig-like" evidence="10">
    <location>
        <begin position="7051"/>
        <end position="7140"/>
    </location>
</feature>
<dbReference type="PROSITE" id="PS50853">
    <property type="entry name" value="FN3"/>
    <property type="match status" value="35"/>
</dbReference>
<feature type="compositionally biased region" description="Basic and acidic residues" evidence="9">
    <location>
        <begin position="977"/>
        <end position="997"/>
    </location>
</feature>
<feature type="compositionally biased region" description="Polar residues" evidence="9">
    <location>
        <begin position="7656"/>
        <end position="7665"/>
    </location>
</feature>
<dbReference type="FunFam" id="2.60.40.10:FF:000034">
    <property type="entry name" value="Titin isoform A"/>
    <property type="match status" value="1"/>
</dbReference>
<name>A0A5E4PVL6_9NEOP</name>
<dbReference type="InterPro" id="IPR003961">
    <property type="entry name" value="FN3_dom"/>
</dbReference>
<dbReference type="GO" id="GO:0009653">
    <property type="term" value="P:anatomical structure morphogenesis"/>
    <property type="evidence" value="ECO:0007669"/>
    <property type="project" value="UniProtKB-ARBA"/>
</dbReference>
<feature type="compositionally biased region" description="Basic and acidic residues" evidence="9">
    <location>
        <begin position="1516"/>
        <end position="1544"/>
    </location>
</feature>